<dbReference type="InterPro" id="IPR057279">
    <property type="entry name" value="MGAT4"/>
</dbReference>
<evidence type="ECO:0000313" key="4">
    <source>
        <dbReference type="RefSeq" id="XP_023930591.1"/>
    </source>
</evidence>
<dbReference type="GO" id="GO:0008375">
    <property type="term" value="F:acetylglucosaminyltransferase activity"/>
    <property type="evidence" value="ECO:0007669"/>
    <property type="project" value="TreeGrafter"/>
</dbReference>
<sequence>MARLILVQRLIAVGSLFAVCSYLVIVKLFNKDIRSNGAQKDYSSDLNGDLQMENNQTSMGQSQSTHSRLDNVELRDVSLFGNHRREKGFLTIGIPSVKRPQGSLYLLQTIAYIINRTSAKYYIQIEDDVIPALGFFEDIRAFILANDKKPWVCLEFSVLGFIGKLFKSKDLEKLA</sequence>
<dbReference type="PANTHER" id="PTHR12062:SF0">
    <property type="entry name" value="ALPHA-1,3-MANNOSYL-GLYCOPROTEIN 4-BETA-N-ACETYLGLUCOSAMINYLTRANSFERASE B"/>
    <property type="match status" value="1"/>
</dbReference>
<dbReference type="Pfam" id="PF04666">
    <property type="entry name" value="MGAT4_cons"/>
    <property type="match status" value="1"/>
</dbReference>
<keyword evidence="1" id="KW-0472">Membrane</keyword>
<feature type="transmembrane region" description="Helical" evidence="1">
    <location>
        <begin position="6"/>
        <end position="25"/>
    </location>
</feature>
<evidence type="ECO:0000256" key="1">
    <source>
        <dbReference type="SAM" id="Phobius"/>
    </source>
</evidence>
<dbReference type="GO" id="GO:0006487">
    <property type="term" value="P:protein N-linked glycosylation"/>
    <property type="evidence" value="ECO:0007669"/>
    <property type="project" value="TreeGrafter"/>
</dbReference>
<feature type="non-terminal residue" evidence="4">
    <location>
        <position position="175"/>
    </location>
</feature>
<dbReference type="RefSeq" id="XP_023930591.1">
    <property type="nucleotide sequence ID" value="XM_024074823.1"/>
</dbReference>
<dbReference type="InParanoid" id="A0A2R2MK43"/>
<dbReference type="InterPro" id="IPR006759">
    <property type="entry name" value="Glyco_transf_54"/>
</dbReference>
<dbReference type="OrthoDB" id="2016523at2759"/>
<name>A0A2R2MK43_LINAN</name>
<keyword evidence="1" id="KW-0812">Transmembrane</keyword>
<protein>
    <submittedName>
        <fullName evidence="4">Uncharacterized protein LOC106164004</fullName>
    </submittedName>
</protein>
<reference evidence="4" key="1">
    <citation type="submission" date="2025-08" db="UniProtKB">
        <authorList>
            <consortium name="RefSeq"/>
        </authorList>
    </citation>
    <scope>IDENTIFICATION</scope>
    <source>
        <tissue evidence="4">Gonads</tissue>
    </source>
</reference>
<keyword evidence="1" id="KW-1133">Transmembrane helix</keyword>
<feature type="domain" description="MGAT4 conserved region" evidence="2">
    <location>
        <begin position="118"/>
        <end position="174"/>
    </location>
</feature>
<evidence type="ECO:0000313" key="3">
    <source>
        <dbReference type="Proteomes" id="UP000085678"/>
    </source>
</evidence>
<dbReference type="GeneID" id="106164004"/>
<dbReference type="Proteomes" id="UP000085678">
    <property type="component" value="Unplaced"/>
</dbReference>
<keyword evidence="3" id="KW-1185">Reference proteome</keyword>
<gene>
    <name evidence="4" type="primary">LOC106164004</name>
</gene>
<dbReference type="AlphaFoldDB" id="A0A2R2MK43"/>
<evidence type="ECO:0000259" key="2">
    <source>
        <dbReference type="Pfam" id="PF04666"/>
    </source>
</evidence>
<organism evidence="3 4">
    <name type="scientific">Lingula anatina</name>
    <name type="common">Brachiopod</name>
    <name type="synonym">Lingula unguis</name>
    <dbReference type="NCBI Taxonomy" id="7574"/>
    <lineage>
        <taxon>Eukaryota</taxon>
        <taxon>Metazoa</taxon>
        <taxon>Spiralia</taxon>
        <taxon>Lophotrochozoa</taxon>
        <taxon>Brachiopoda</taxon>
        <taxon>Linguliformea</taxon>
        <taxon>Lingulata</taxon>
        <taxon>Lingulida</taxon>
        <taxon>Linguloidea</taxon>
        <taxon>Lingulidae</taxon>
        <taxon>Lingula</taxon>
    </lineage>
</organism>
<dbReference type="STRING" id="7574.A0A2R2MK43"/>
<accession>A0A2R2MK43</accession>
<proteinExistence type="predicted"/>
<dbReference type="PANTHER" id="PTHR12062">
    <property type="entry name" value="N-ACETYLGLUCOSAMINYLTRANSFERASE VI"/>
    <property type="match status" value="1"/>
</dbReference>
<dbReference type="KEGG" id="lak:106164004"/>